<sequence length="65" mass="7502">MLVLTQSRSQYLLRHLSSLSLPLRRQPVAERDGTSPSRRCDKDGAFIHNRVRHPVSALMDHFISF</sequence>
<protein>
    <submittedName>
        <fullName evidence="1">Uncharacterized protein</fullName>
    </submittedName>
</protein>
<keyword evidence="2" id="KW-1185">Reference proteome</keyword>
<evidence type="ECO:0000313" key="1">
    <source>
        <dbReference type="EMBL" id="OWR43065.1"/>
    </source>
</evidence>
<comment type="caution">
    <text evidence="1">The sequence shown here is derived from an EMBL/GenBank/DDBJ whole genome shotgun (WGS) entry which is preliminary data.</text>
</comment>
<name>A0A212ENI1_DANPL</name>
<dbReference type="Proteomes" id="UP000007151">
    <property type="component" value="Unassembled WGS sequence"/>
</dbReference>
<organism evidence="1 2">
    <name type="scientific">Danaus plexippus plexippus</name>
    <dbReference type="NCBI Taxonomy" id="278856"/>
    <lineage>
        <taxon>Eukaryota</taxon>
        <taxon>Metazoa</taxon>
        <taxon>Ecdysozoa</taxon>
        <taxon>Arthropoda</taxon>
        <taxon>Hexapoda</taxon>
        <taxon>Insecta</taxon>
        <taxon>Pterygota</taxon>
        <taxon>Neoptera</taxon>
        <taxon>Endopterygota</taxon>
        <taxon>Lepidoptera</taxon>
        <taxon>Glossata</taxon>
        <taxon>Ditrysia</taxon>
        <taxon>Papilionoidea</taxon>
        <taxon>Nymphalidae</taxon>
        <taxon>Danainae</taxon>
        <taxon>Danaini</taxon>
        <taxon>Danaina</taxon>
        <taxon>Danaus</taxon>
        <taxon>Danaus</taxon>
    </lineage>
</organism>
<dbReference type="InParanoid" id="A0A212ENI1"/>
<dbReference type="AlphaFoldDB" id="A0A212ENI1"/>
<reference evidence="1 2" key="1">
    <citation type="journal article" date="2011" name="Cell">
        <title>The monarch butterfly genome yields insights into long-distance migration.</title>
        <authorList>
            <person name="Zhan S."/>
            <person name="Merlin C."/>
            <person name="Boore J.L."/>
            <person name="Reppert S.M."/>
        </authorList>
    </citation>
    <scope>NUCLEOTIDE SEQUENCE [LARGE SCALE GENOMIC DNA]</scope>
    <source>
        <strain evidence="1">F-2</strain>
    </source>
</reference>
<gene>
    <name evidence="1" type="ORF">KGM_202299</name>
</gene>
<evidence type="ECO:0000313" key="2">
    <source>
        <dbReference type="Proteomes" id="UP000007151"/>
    </source>
</evidence>
<accession>A0A212ENI1</accession>
<dbReference type="KEGG" id="dpl:KGM_202299"/>
<dbReference type="EMBL" id="AGBW02013634">
    <property type="protein sequence ID" value="OWR43065.1"/>
    <property type="molecule type" value="Genomic_DNA"/>
</dbReference>
<proteinExistence type="predicted"/>